<dbReference type="InterPro" id="IPR013618">
    <property type="entry name" value="TMTC_DUF1736"/>
</dbReference>
<dbReference type="Pfam" id="PF08409">
    <property type="entry name" value="TMTC_DUF1736"/>
    <property type="match status" value="1"/>
</dbReference>
<keyword evidence="2" id="KW-0802">TPR repeat</keyword>
<evidence type="ECO:0000256" key="1">
    <source>
        <dbReference type="ARBA" id="ARBA00022737"/>
    </source>
</evidence>
<keyword evidence="7" id="KW-1185">Reference proteome</keyword>
<keyword evidence="3 4" id="KW-0472">Membrane</keyword>
<feature type="transmembrane region" description="Helical" evidence="4">
    <location>
        <begin position="372"/>
        <end position="389"/>
    </location>
</feature>
<name>A0ABY6KF11_9ARAC</name>
<protein>
    <recommendedName>
        <fullName evidence="5">DUF1736 domain-containing protein</fullName>
    </recommendedName>
</protein>
<dbReference type="Proteomes" id="UP001235939">
    <property type="component" value="Chromosome 05"/>
</dbReference>
<accession>A0ABY6KF11</accession>
<feature type="transmembrane region" description="Helical" evidence="4">
    <location>
        <begin position="347"/>
        <end position="366"/>
    </location>
</feature>
<evidence type="ECO:0000256" key="2">
    <source>
        <dbReference type="ARBA" id="ARBA00022803"/>
    </source>
</evidence>
<keyword evidence="4" id="KW-1133">Transmembrane helix</keyword>
<evidence type="ECO:0000256" key="4">
    <source>
        <dbReference type="SAM" id="Phobius"/>
    </source>
</evidence>
<evidence type="ECO:0000313" key="7">
    <source>
        <dbReference type="Proteomes" id="UP001235939"/>
    </source>
</evidence>
<reference evidence="6 7" key="1">
    <citation type="submission" date="2022-01" db="EMBL/GenBank/DDBJ databases">
        <title>A chromosomal length assembly of Cordylochernes scorpioides.</title>
        <authorList>
            <person name="Zeh D."/>
            <person name="Zeh J."/>
        </authorList>
    </citation>
    <scope>NUCLEOTIDE SEQUENCE [LARGE SCALE GENOMIC DNA]</scope>
    <source>
        <strain evidence="6">IN4F17</strain>
        <tissue evidence="6">Whole Body</tissue>
    </source>
</reference>
<organism evidence="6 7">
    <name type="scientific">Cordylochernes scorpioides</name>
    <dbReference type="NCBI Taxonomy" id="51811"/>
    <lineage>
        <taxon>Eukaryota</taxon>
        <taxon>Metazoa</taxon>
        <taxon>Ecdysozoa</taxon>
        <taxon>Arthropoda</taxon>
        <taxon>Chelicerata</taxon>
        <taxon>Arachnida</taxon>
        <taxon>Pseudoscorpiones</taxon>
        <taxon>Cheliferoidea</taxon>
        <taxon>Chernetidae</taxon>
        <taxon>Cordylochernes</taxon>
    </lineage>
</organism>
<feature type="transmembrane region" description="Helical" evidence="4">
    <location>
        <begin position="318"/>
        <end position="340"/>
    </location>
</feature>
<sequence>MIFRAIKDNPDLLPSTPLASVFSNDFWGTPLTHSGSHGSYRPLVVLGFRANYALGGLEPWGYHAANVALHAANTALFAALTAGVTGGRLGPTAMASALFAAHPVHSEAVAGVVGRAELQAALFALLALHAYRRYVPGRRRAWLLASLAAAAAAMFSKEHGVTVLAVCGLYDLLGLPAVSSPPVSFLLSRKLWNKAAVIHRYVLLQKRLQALKEPFLQLGAAGALLVLVRVQLMGFRAPDFAPADNPAADCDSLLTRTLTFLYLPAFNVWLLLCPRVLSFDWSMGAVPLLASPLDPRNLASLALYLSLAVLLRKSGLPLFALGLAVLPFLPASNLLFYVGFVVAERVLYVPSMGFCLLVALGADRLWNHRQRLRPLLALAGLTVLGVLALRTLRRNQDWRTEEALYRSGIPVNPAKGKCPFLYLFPQVYMWSRSLMLPYISTRALITR</sequence>
<proteinExistence type="predicted"/>
<evidence type="ECO:0000259" key="5">
    <source>
        <dbReference type="Pfam" id="PF08409"/>
    </source>
</evidence>
<evidence type="ECO:0000313" key="6">
    <source>
        <dbReference type="EMBL" id="UYV67420.1"/>
    </source>
</evidence>
<dbReference type="EMBL" id="CP092867">
    <property type="protein sequence ID" value="UYV67420.1"/>
    <property type="molecule type" value="Genomic_DNA"/>
</dbReference>
<dbReference type="PANTHER" id="PTHR44216">
    <property type="entry name" value="PROTEIN O-MANNOSYL-TRANSFERASE TMTC2"/>
    <property type="match status" value="1"/>
</dbReference>
<gene>
    <name evidence="6" type="ORF">LAZ67_5000510</name>
</gene>
<keyword evidence="4" id="KW-0812">Transmembrane</keyword>
<dbReference type="PANTHER" id="PTHR44216:SF3">
    <property type="entry name" value="PROTEIN O-MANNOSYL-TRANSFERASE TMTC2"/>
    <property type="match status" value="1"/>
</dbReference>
<dbReference type="InterPro" id="IPR052384">
    <property type="entry name" value="TMTC_O-mannosyltransferase"/>
</dbReference>
<keyword evidence="1" id="KW-0677">Repeat</keyword>
<evidence type="ECO:0000256" key="3">
    <source>
        <dbReference type="ARBA" id="ARBA00023136"/>
    </source>
</evidence>
<feature type="domain" description="DUF1736" evidence="5">
    <location>
        <begin position="235"/>
        <end position="307"/>
    </location>
</feature>